<accession>A0A0K1Q3M9</accession>
<reference evidence="1 2" key="1">
    <citation type="submission" date="2015-08" db="EMBL/GenBank/DDBJ databases">
        <authorList>
            <person name="Babu N.S."/>
            <person name="Beckwith C.J."/>
            <person name="Beseler K.G."/>
            <person name="Brison A."/>
            <person name="Carone J.V."/>
            <person name="Caskin T.P."/>
            <person name="Diamond M."/>
            <person name="Durham M.E."/>
            <person name="Foxe J.M."/>
            <person name="Go M."/>
            <person name="Henderson B.A."/>
            <person name="Jones I.B."/>
            <person name="McGettigan J.A."/>
            <person name="Micheletti S.J."/>
            <person name="Nasrallah M.E."/>
            <person name="Ortiz D."/>
            <person name="Piller C.R."/>
            <person name="Privatt S.R."/>
            <person name="Schneider S.L."/>
            <person name="Sharp S."/>
            <person name="Smith T.C."/>
            <person name="Stanton J.D."/>
            <person name="Ullery H.E."/>
            <person name="Wilson R.J."/>
            <person name="Serrano M.G."/>
            <person name="Buck G."/>
            <person name="Lee V."/>
            <person name="Wang Y."/>
            <person name="Carvalho R."/>
            <person name="Voegtly L."/>
            <person name="Shi R."/>
            <person name="Duckworth R."/>
            <person name="Johnson A."/>
            <person name="Loviza R."/>
            <person name="Walstead R."/>
            <person name="Shah Z."/>
            <person name="Kiflezghi M."/>
            <person name="Wade K."/>
            <person name="Ball S.L."/>
            <person name="Bradley K.W."/>
            <person name="Asai D.J."/>
            <person name="Bowman C.A."/>
            <person name="Russell D.A."/>
            <person name="Pope W.H."/>
            <person name="Jacobs-Sera D."/>
            <person name="Hendrix R.W."/>
            <person name="Hatfull G.F."/>
        </authorList>
    </citation>
    <scope>NUCLEOTIDE SEQUENCE [LARGE SCALE GENOMIC DNA]</scope>
    <source>
        <strain evidence="1 2">DSM 27648</strain>
    </source>
</reference>
<dbReference type="EMBL" id="CP012333">
    <property type="protein sequence ID" value="AKV00227.1"/>
    <property type="molecule type" value="Genomic_DNA"/>
</dbReference>
<evidence type="ECO:0000313" key="2">
    <source>
        <dbReference type="Proteomes" id="UP000064967"/>
    </source>
</evidence>
<dbReference type="AlphaFoldDB" id="A0A0K1Q3M9"/>
<name>A0A0K1Q3M9_9BACT</name>
<proteinExistence type="predicted"/>
<dbReference type="Proteomes" id="UP000064967">
    <property type="component" value="Chromosome"/>
</dbReference>
<dbReference type="KEGG" id="llu:AKJ09_06890"/>
<dbReference type="STRING" id="1391654.AKJ09_06890"/>
<gene>
    <name evidence="1" type="ORF">AKJ09_06890</name>
</gene>
<sequence length="53" mass="5371">MAIAFASRAISQIIRFAPAYEPESGAPTIAAPLDIAMTRLPGAIGTANAACNP</sequence>
<evidence type="ECO:0000313" key="1">
    <source>
        <dbReference type="EMBL" id="AKV00227.1"/>
    </source>
</evidence>
<organism evidence="1 2">
    <name type="scientific">Labilithrix luteola</name>
    <dbReference type="NCBI Taxonomy" id="1391654"/>
    <lineage>
        <taxon>Bacteria</taxon>
        <taxon>Pseudomonadati</taxon>
        <taxon>Myxococcota</taxon>
        <taxon>Polyangia</taxon>
        <taxon>Polyangiales</taxon>
        <taxon>Labilitrichaceae</taxon>
        <taxon>Labilithrix</taxon>
    </lineage>
</organism>
<keyword evidence="2" id="KW-1185">Reference proteome</keyword>
<protein>
    <submittedName>
        <fullName evidence="1">Uncharacterized protein</fullName>
    </submittedName>
</protein>